<evidence type="ECO:0000313" key="12">
    <source>
        <dbReference type="EMBL" id="PSL03444.1"/>
    </source>
</evidence>
<feature type="chain" id="PRO_5015132839" evidence="10">
    <location>
        <begin position="23"/>
        <end position="142"/>
    </location>
</feature>
<keyword evidence="3" id="KW-0813">Transport</keyword>
<dbReference type="NCBIfam" id="TIGR01352">
    <property type="entry name" value="tonB_Cterm"/>
    <property type="match status" value="1"/>
</dbReference>
<dbReference type="AlphaFoldDB" id="A0A2P8E1U1"/>
<keyword evidence="8" id="KW-1133">Transmembrane helix</keyword>
<protein>
    <submittedName>
        <fullName evidence="12">Protein TonB</fullName>
    </submittedName>
</protein>
<evidence type="ECO:0000256" key="5">
    <source>
        <dbReference type="ARBA" id="ARBA00022519"/>
    </source>
</evidence>
<evidence type="ECO:0000256" key="8">
    <source>
        <dbReference type="ARBA" id="ARBA00022989"/>
    </source>
</evidence>
<accession>A0A2P8E1U1</accession>
<dbReference type="OrthoDB" id="9812355at2"/>
<keyword evidence="4" id="KW-1003">Cell membrane</keyword>
<evidence type="ECO:0000256" key="10">
    <source>
        <dbReference type="SAM" id="SignalP"/>
    </source>
</evidence>
<keyword evidence="7" id="KW-0653">Protein transport</keyword>
<dbReference type="InterPro" id="IPR006260">
    <property type="entry name" value="TonB/TolA_C"/>
</dbReference>
<gene>
    <name evidence="12" type="ORF">CLV48_107162</name>
</gene>
<keyword evidence="6" id="KW-0812">Transmembrane</keyword>
<organism evidence="12 13">
    <name type="scientific">Cecembia rubra</name>
    <dbReference type="NCBI Taxonomy" id="1485585"/>
    <lineage>
        <taxon>Bacteria</taxon>
        <taxon>Pseudomonadati</taxon>
        <taxon>Bacteroidota</taxon>
        <taxon>Cytophagia</taxon>
        <taxon>Cytophagales</taxon>
        <taxon>Cyclobacteriaceae</taxon>
        <taxon>Cecembia</taxon>
    </lineage>
</organism>
<evidence type="ECO:0000259" key="11">
    <source>
        <dbReference type="PROSITE" id="PS52015"/>
    </source>
</evidence>
<dbReference type="GO" id="GO:0098797">
    <property type="term" value="C:plasma membrane protein complex"/>
    <property type="evidence" value="ECO:0007669"/>
    <property type="project" value="TreeGrafter"/>
</dbReference>
<evidence type="ECO:0000256" key="2">
    <source>
        <dbReference type="ARBA" id="ARBA00006555"/>
    </source>
</evidence>
<dbReference type="EMBL" id="PYGF01000007">
    <property type="protein sequence ID" value="PSL03444.1"/>
    <property type="molecule type" value="Genomic_DNA"/>
</dbReference>
<dbReference type="PANTHER" id="PTHR33446:SF2">
    <property type="entry name" value="PROTEIN TONB"/>
    <property type="match status" value="1"/>
</dbReference>
<evidence type="ECO:0000256" key="7">
    <source>
        <dbReference type="ARBA" id="ARBA00022927"/>
    </source>
</evidence>
<comment type="subcellular location">
    <subcellularLocation>
        <location evidence="1">Cell inner membrane</location>
        <topology evidence="1">Single-pass membrane protein</topology>
        <orientation evidence="1">Periplasmic side</orientation>
    </subcellularLocation>
</comment>
<evidence type="ECO:0000256" key="1">
    <source>
        <dbReference type="ARBA" id="ARBA00004383"/>
    </source>
</evidence>
<dbReference type="PROSITE" id="PS52015">
    <property type="entry name" value="TONB_CTD"/>
    <property type="match status" value="1"/>
</dbReference>
<evidence type="ECO:0000256" key="9">
    <source>
        <dbReference type="ARBA" id="ARBA00023136"/>
    </source>
</evidence>
<dbReference type="InterPro" id="IPR037682">
    <property type="entry name" value="TonB_C"/>
</dbReference>
<sequence>MKTIKFTTAVLLTFMLSFSVNAQWEEKMITMLESDPFKESIFLEMVPPGFIGGQEALEAYISDNLKYPPLAIRQGLEGTVVVMFKITSEGKIMDAIIKKSFKPILDEAALDLIKGMPQWNPATQGNNTIETYYQLPIRFSLK</sequence>
<dbReference type="PANTHER" id="PTHR33446">
    <property type="entry name" value="PROTEIN TONB-RELATED"/>
    <property type="match status" value="1"/>
</dbReference>
<dbReference type="Pfam" id="PF03544">
    <property type="entry name" value="TonB_C"/>
    <property type="match status" value="1"/>
</dbReference>
<keyword evidence="9" id="KW-0472">Membrane</keyword>
<dbReference type="SUPFAM" id="SSF74653">
    <property type="entry name" value="TolA/TonB C-terminal domain"/>
    <property type="match status" value="1"/>
</dbReference>
<keyword evidence="10" id="KW-0732">Signal</keyword>
<dbReference type="InterPro" id="IPR051045">
    <property type="entry name" value="TonB-dependent_transducer"/>
</dbReference>
<comment type="caution">
    <text evidence="12">The sequence shown here is derived from an EMBL/GenBank/DDBJ whole genome shotgun (WGS) entry which is preliminary data.</text>
</comment>
<dbReference type="Proteomes" id="UP000240708">
    <property type="component" value="Unassembled WGS sequence"/>
</dbReference>
<dbReference type="GO" id="GO:0015031">
    <property type="term" value="P:protein transport"/>
    <property type="evidence" value="ECO:0007669"/>
    <property type="project" value="UniProtKB-KW"/>
</dbReference>
<name>A0A2P8E1U1_9BACT</name>
<dbReference type="Gene3D" id="3.30.1150.10">
    <property type="match status" value="1"/>
</dbReference>
<dbReference type="GO" id="GO:0055085">
    <property type="term" value="P:transmembrane transport"/>
    <property type="evidence" value="ECO:0007669"/>
    <property type="project" value="InterPro"/>
</dbReference>
<dbReference type="RefSeq" id="WP_106567821.1">
    <property type="nucleotide sequence ID" value="NZ_PYGF01000007.1"/>
</dbReference>
<dbReference type="GO" id="GO:0031992">
    <property type="term" value="F:energy transducer activity"/>
    <property type="evidence" value="ECO:0007669"/>
    <property type="project" value="TreeGrafter"/>
</dbReference>
<keyword evidence="5" id="KW-0997">Cell inner membrane</keyword>
<proteinExistence type="inferred from homology"/>
<evidence type="ECO:0000256" key="4">
    <source>
        <dbReference type="ARBA" id="ARBA00022475"/>
    </source>
</evidence>
<evidence type="ECO:0000256" key="3">
    <source>
        <dbReference type="ARBA" id="ARBA00022448"/>
    </source>
</evidence>
<feature type="signal peptide" evidence="10">
    <location>
        <begin position="1"/>
        <end position="22"/>
    </location>
</feature>
<keyword evidence="13" id="KW-1185">Reference proteome</keyword>
<reference evidence="12 13" key="1">
    <citation type="submission" date="2018-03" db="EMBL/GenBank/DDBJ databases">
        <title>Genomic Encyclopedia of Archaeal and Bacterial Type Strains, Phase II (KMG-II): from individual species to whole genera.</title>
        <authorList>
            <person name="Goeker M."/>
        </authorList>
    </citation>
    <scope>NUCLEOTIDE SEQUENCE [LARGE SCALE GENOMIC DNA]</scope>
    <source>
        <strain evidence="12 13">DSM 28057</strain>
    </source>
</reference>
<comment type="similarity">
    <text evidence="2">Belongs to the TonB family.</text>
</comment>
<evidence type="ECO:0000256" key="6">
    <source>
        <dbReference type="ARBA" id="ARBA00022692"/>
    </source>
</evidence>
<evidence type="ECO:0000313" key="13">
    <source>
        <dbReference type="Proteomes" id="UP000240708"/>
    </source>
</evidence>
<feature type="domain" description="TonB C-terminal" evidence="11">
    <location>
        <begin position="52"/>
        <end position="142"/>
    </location>
</feature>